<dbReference type="PRINTS" id="PR00946">
    <property type="entry name" value="HGSCAVENGER"/>
</dbReference>
<evidence type="ECO:0000313" key="4">
    <source>
        <dbReference type="Proteomes" id="UP000232133"/>
    </source>
</evidence>
<organism evidence="3 4">
    <name type="scientific">Methanobrevibacter smithii</name>
    <dbReference type="NCBI Taxonomy" id="2173"/>
    <lineage>
        <taxon>Archaea</taxon>
        <taxon>Methanobacteriati</taxon>
        <taxon>Methanobacteriota</taxon>
        <taxon>Methanomada group</taxon>
        <taxon>Methanobacteria</taxon>
        <taxon>Methanobacteriales</taxon>
        <taxon>Methanobacteriaceae</taxon>
        <taxon>Methanobrevibacter</taxon>
    </lineage>
</organism>
<gene>
    <name evidence="3" type="ORF">BK798_06940</name>
</gene>
<feature type="domain" description="HMA" evidence="2">
    <location>
        <begin position="4"/>
        <end position="70"/>
    </location>
</feature>
<dbReference type="FunFam" id="3.30.70.100:FF:000001">
    <property type="entry name" value="ATPase copper transporting beta"/>
    <property type="match status" value="1"/>
</dbReference>
<dbReference type="Proteomes" id="UP000232133">
    <property type="component" value="Chromosome"/>
</dbReference>
<evidence type="ECO:0000256" key="1">
    <source>
        <dbReference type="ARBA" id="ARBA00022723"/>
    </source>
</evidence>
<name>A0A2H4U7T2_METSM</name>
<dbReference type="PANTHER" id="PTHR46594">
    <property type="entry name" value="P-TYPE CATION-TRANSPORTING ATPASE"/>
    <property type="match status" value="1"/>
</dbReference>
<dbReference type="Pfam" id="PF00403">
    <property type="entry name" value="HMA"/>
    <property type="match status" value="1"/>
</dbReference>
<accession>A0A2H4U7T2</accession>
<dbReference type="Gene3D" id="3.30.70.100">
    <property type="match status" value="1"/>
</dbReference>
<reference evidence="4" key="1">
    <citation type="submission" date="2016-10" db="EMBL/GenBank/DDBJ databases">
        <authorList>
            <person name="Kim B.-C."/>
            <person name="Jeong H."/>
        </authorList>
    </citation>
    <scope>NUCLEOTIDE SEQUENCE [LARGE SCALE GENOMIC DNA]</scope>
    <source>
        <strain evidence="4">KB11</strain>
    </source>
</reference>
<dbReference type="RefSeq" id="WP_004032974.1">
    <property type="nucleotide sequence ID" value="NZ_CAABOX010000001.1"/>
</dbReference>
<dbReference type="AlphaFoldDB" id="A0A2H4U7T2"/>
<dbReference type="CDD" id="cd00371">
    <property type="entry name" value="HMA"/>
    <property type="match status" value="1"/>
</dbReference>
<proteinExistence type="predicted"/>
<dbReference type="PROSITE" id="PS01047">
    <property type="entry name" value="HMA_1"/>
    <property type="match status" value="1"/>
</dbReference>
<dbReference type="InterPro" id="IPR036163">
    <property type="entry name" value="HMA_dom_sf"/>
</dbReference>
<dbReference type="PANTHER" id="PTHR46594:SF4">
    <property type="entry name" value="P-TYPE CATION-TRANSPORTING ATPASE"/>
    <property type="match status" value="1"/>
</dbReference>
<dbReference type="InterPro" id="IPR017969">
    <property type="entry name" value="Heavy-metal-associated_CS"/>
</dbReference>
<evidence type="ECO:0000259" key="2">
    <source>
        <dbReference type="PROSITE" id="PS50846"/>
    </source>
</evidence>
<dbReference type="InterPro" id="IPR001802">
    <property type="entry name" value="MerP/CopZ"/>
</dbReference>
<sequence>MATEEKTINVVGMHCPSCVAAVELSIKDLDGVEDAKADLESNTAKVTFDSDKVSDSDLAEAVKEAGFKVE</sequence>
<dbReference type="GO" id="GO:0046872">
    <property type="term" value="F:metal ion binding"/>
    <property type="evidence" value="ECO:0007669"/>
    <property type="project" value="UniProtKB-KW"/>
</dbReference>
<keyword evidence="1" id="KW-0479">Metal-binding</keyword>
<dbReference type="PROSITE" id="PS50846">
    <property type="entry name" value="HMA_2"/>
    <property type="match status" value="1"/>
</dbReference>
<dbReference type="EMBL" id="CP017803">
    <property type="protein sequence ID" value="ATZ60171.1"/>
    <property type="molecule type" value="Genomic_DNA"/>
</dbReference>
<dbReference type="OMA" id="HCISTIE"/>
<dbReference type="SUPFAM" id="SSF55008">
    <property type="entry name" value="HMA, heavy metal-associated domain"/>
    <property type="match status" value="1"/>
</dbReference>
<dbReference type="GeneID" id="78817601"/>
<dbReference type="InterPro" id="IPR006121">
    <property type="entry name" value="HMA_dom"/>
</dbReference>
<protein>
    <submittedName>
        <fullName evidence="3">Copper-binding protein</fullName>
    </submittedName>
</protein>
<evidence type="ECO:0000313" key="3">
    <source>
        <dbReference type="EMBL" id="ATZ60171.1"/>
    </source>
</evidence>